<dbReference type="Proteomes" id="UP000594261">
    <property type="component" value="Chromosome 2"/>
</dbReference>
<dbReference type="Pfam" id="PF12796">
    <property type="entry name" value="Ank_2"/>
    <property type="match status" value="1"/>
</dbReference>
<dbReference type="PANTHER" id="PTHR24121">
    <property type="entry name" value="NO MECHANORECEPTOR POTENTIAL C, ISOFORM D-RELATED"/>
    <property type="match status" value="1"/>
</dbReference>
<dbReference type="RefSeq" id="XP_030944693.1">
    <property type="nucleotide sequence ID" value="XM_031088833.1"/>
</dbReference>
<evidence type="ECO:0008006" key="3">
    <source>
        <dbReference type="Google" id="ProtNLM"/>
    </source>
</evidence>
<name>A0A7N2KXY1_QUELO</name>
<accession>A0A7N2KXY1</accession>
<dbReference type="PANTHER" id="PTHR24121:SF21">
    <property type="entry name" value="ANKYRIN REPEAT FAMILY PROTEIN"/>
    <property type="match status" value="1"/>
</dbReference>
<evidence type="ECO:0000313" key="2">
    <source>
        <dbReference type="Proteomes" id="UP000594261"/>
    </source>
</evidence>
<organism evidence="1 2">
    <name type="scientific">Quercus lobata</name>
    <name type="common">Valley oak</name>
    <dbReference type="NCBI Taxonomy" id="97700"/>
    <lineage>
        <taxon>Eukaryota</taxon>
        <taxon>Viridiplantae</taxon>
        <taxon>Streptophyta</taxon>
        <taxon>Embryophyta</taxon>
        <taxon>Tracheophyta</taxon>
        <taxon>Spermatophyta</taxon>
        <taxon>Magnoliopsida</taxon>
        <taxon>eudicotyledons</taxon>
        <taxon>Gunneridae</taxon>
        <taxon>Pentapetalae</taxon>
        <taxon>rosids</taxon>
        <taxon>fabids</taxon>
        <taxon>Fagales</taxon>
        <taxon>Fagaceae</taxon>
        <taxon>Quercus</taxon>
    </lineage>
</organism>
<dbReference type="InterPro" id="IPR002110">
    <property type="entry name" value="Ankyrin_rpt"/>
</dbReference>
<dbReference type="OrthoDB" id="1925304at2759"/>
<dbReference type="EnsemblPlants" id="QL02p068427:mrna">
    <property type="protein sequence ID" value="QL02p068427:mrna:CDS:1"/>
    <property type="gene ID" value="QL02p068427"/>
</dbReference>
<evidence type="ECO:0000313" key="1">
    <source>
        <dbReference type="EnsemblPlants" id="QL02p068427:mrna:CDS:1"/>
    </source>
</evidence>
<reference evidence="2" key="1">
    <citation type="journal article" date="2016" name="G3 (Bethesda)">
        <title>First Draft Assembly and Annotation of the Genome of a California Endemic Oak Quercus lobata Nee (Fagaceae).</title>
        <authorList>
            <person name="Sork V.L."/>
            <person name="Fitz-Gibbon S.T."/>
            <person name="Puiu D."/>
            <person name="Crepeau M."/>
            <person name="Gugger P.F."/>
            <person name="Sherman R."/>
            <person name="Stevens K."/>
            <person name="Langley C.H."/>
            <person name="Pellegrini M."/>
            <person name="Salzberg S.L."/>
        </authorList>
    </citation>
    <scope>NUCLEOTIDE SEQUENCE [LARGE SCALE GENOMIC DNA]</scope>
    <source>
        <strain evidence="2">cv. SW786</strain>
    </source>
</reference>
<sequence>MIHEAARTERSRLYLAALKGDWKSVQGILKIQREITKARETTLHVAAAAIKEEFVKNLVSNAMSSEDLSVENIAGNMALSYAAATGNVNISKAMLEKNRDLPNLGSGVKPLYMAALLGHSQMVQFLYSETNKMVCQWDENEQAELFITCTCVRGGLYGKHK</sequence>
<protein>
    <recommendedName>
        <fullName evidence="3">Ankyrin repeat-containing protein</fullName>
    </recommendedName>
</protein>
<dbReference type="Gramene" id="QL02p068427:mrna">
    <property type="protein sequence ID" value="QL02p068427:mrna:CDS:1"/>
    <property type="gene ID" value="QL02p068427"/>
</dbReference>
<keyword evidence="2" id="KW-1185">Reference proteome</keyword>
<dbReference type="KEGG" id="qlo:115969228"/>
<dbReference type="InterPro" id="IPR036770">
    <property type="entry name" value="Ankyrin_rpt-contain_sf"/>
</dbReference>
<dbReference type="SUPFAM" id="SSF48403">
    <property type="entry name" value="Ankyrin repeat"/>
    <property type="match status" value="1"/>
</dbReference>
<proteinExistence type="predicted"/>
<gene>
    <name evidence="1" type="primary">LOC115969228</name>
</gene>
<dbReference type="InParanoid" id="A0A7N2KXY1"/>
<dbReference type="Gene3D" id="1.25.40.20">
    <property type="entry name" value="Ankyrin repeat-containing domain"/>
    <property type="match status" value="1"/>
</dbReference>
<dbReference type="SMART" id="SM00248">
    <property type="entry name" value="ANK"/>
    <property type="match status" value="4"/>
</dbReference>
<reference evidence="1" key="2">
    <citation type="submission" date="2021-01" db="UniProtKB">
        <authorList>
            <consortium name="EnsemblPlants"/>
        </authorList>
    </citation>
    <scope>IDENTIFICATION</scope>
</reference>
<dbReference type="AlphaFoldDB" id="A0A7N2KXY1"/>
<dbReference type="GeneID" id="115969228"/>